<feature type="compositionally biased region" description="Basic and acidic residues" evidence="1">
    <location>
        <begin position="336"/>
        <end position="351"/>
    </location>
</feature>
<dbReference type="PRINTS" id="PR00929">
    <property type="entry name" value="ATHOOK"/>
</dbReference>
<comment type="caution">
    <text evidence="2">The sequence shown here is derived from an EMBL/GenBank/DDBJ whole genome shotgun (WGS) entry which is preliminary data.</text>
</comment>
<dbReference type="EMBL" id="NHZQ01000067">
    <property type="protein sequence ID" value="PSK55401.1"/>
    <property type="molecule type" value="Genomic_DNA"/>
</dbReference>
<evidence type="ECO:0000256" key="1">
    <source>
        <dbReference type="SAM" id="MobiDB-lite"/>
    </source>
</evidence>
<proteinExistence type="predicted"/>
<accession>A0A2P8A4K9</accession>
<dbReference type="GO" id="GO:0003677">
    <property type="term" value="F:DNA binding"/>
    <property type="evidence" value="ECO:0007669"/>
    <property type="project" value="InterPro"/>
</dbReference>
<dbReference type="InterPro" id="IPR017956">
    <property type="entry name" value="AT_hook_DNA-bd_motif"/>
</dbReference>
<evidence type="ECO:0000313" key="3">
    <source>
        <dbReference type="Proteomes" id="UP000243723"/>
    </source>
</evidence>
<feature type="compositionally biased region" description="Polar residues" evidence="1">
    <location>
        <begin position="352"/>
        <end position="361"/>
    </location>
</feature>
<reference evidence="2 3" key="1">
    <citation type="submission" date="2017-05" db="EMBL/GenBank/DDBJ databases">
        <title>Draft genome sequence of Elsinoe australis.</title>
        <authorList>
            <person name="Cheng Q."/>
        </authorList>
    </citation>
    <scope>NUCLEOTIDE SEQUENCE [LARGE SCALE GENOMIC DNA]</scope>
    <source>
        <strain evidence="2 3">NL1</strain>
    </source>
</reference>
<sequence length="532" mass="58174">MPRQPEDSLGDSEPTELEDDSDDAMDQLSMDFLNEQTYGLENKGKVHNQQLAHDGLPPLPNFHANTDGQRGDDTAVISDITYATADDAPSTVHNQGHASFDQLGRRPILALNVLPSELDSQAAPRHSEVQMSAEDYVKMATQTLETVQSRAMGQHTRLVPNHKHGAIARLDEGPTTTLSKAIRGPSLQSPIHLNGADINLEEYDMPADGGASLLEEDEQHFAKLSAQGKRLSLDDQAYYATLRSYLAAKAEDDRKQREKTPTRRSVEFAGIKKPKDGRKKGRGRGESSKKSKRSSPEIVSGENPVMDEANEGAEFADDESTPTLETTTQDDTTGGPEKENLRPRREKKHDTYNMQKLTAQASGYEGTRATKSSQPNTEHGHHGTSLASSMRGRGRPKKSLLADEIIVNMSGHKGRGRPKKSLLTTGDASDTAGHRRSGRVSKSTSPAPDSIERGRGKHGKSKRGSYKPAKYPVMLYSGSTHAASTRPSAGVVIKRDSGVARKKGLRTSTILAKRACQLLPTIMRCWGLQRWF</sequence>
<feature type="compositionally biased region" description="Acidic residues" evidence="1">
    <location>
        <begin position="8"/>
        <end position="25"/>
    </location>
</feature>
<keyword evidence="3" id="KW-1185">Reference proteome</keyword>
<dbReference type="Proteomes" id="UP000243723">
    <property type="component" value="Unassembled WGS sequence"/>
</dbReference>
<gene>
    <name evidence="2" type="ORF">B9Z65_2790</name>
</gene>
<feature type="compositionally biased region" description="Basic residues" evidence="1">
    <location>
        <begin position="455"/>
        <end position="465"/>
    </location>
</feature>
<feature type="region of interest" description="Disordered" evidence="1">
    <location>
        <begin position="250"/>
        <end position="467"/>
    </location>
</feature>
<name>A0A2P8A4K9_9PEZI</name>
<feature type="compositionally biased region" description="Basic and acidic residues" evidence="1">
    <location>
        <begin position="250"/>
        <end position="266"/>
    </location>
</feature>
<organism evidence="2 3">
    <name type="scientific">Elsinoe australis</name>
    <dbReference type="NCBI Taxonomy" id="40998"/>
    <lineage>
        <taxon>Eukaryota</taxon>
        <taxon>Fungi</taxon>
        <taxon>Dikarya</taxon>
        <taxon>Ascomycota</taxon>
        <taxon>Pezizomycotina</taxon>
        <taxon>Dothideomycetes</taxon>
        <taxon>Dothideomycetidae</taxon>
        <taxon>Myriangiales</taxon>
        <taxon>Elsinoaceae</taxon>
        <taxon>Elsinoe</taxon>
    </lineage>
</organism>
<feature type="compositionally biased region" description="Low complexity" evidence="1">
    <location>
        <begin position="321"/>
        <end position="333"/>
    </location>
</feature>
<feature type="region of interest" description="Disordered" evidence="1">
    <location>
        <begin position="1"/>
        <end position="27"/>
    </location>
</feature>
<evidence type="ECO:0000313" key="2">
    <source>
        <dbReference type="EMBL" id="PSK55401.1"/>
    </source>
</evidence>
<protein>
    <submittedName>
        <fullName evidence="2">Uncharacterized protein</fullName>
    </submittedName>
</protein>
<dbReference type="OrthoDB" id="10679792at2759"/>
<dbReference type="AlphaFoldDB" id="A0A2P8A4K9"/>
<feature type="compositionally biased region" description="Acidic residues" evidence="1">
    <location>
        <begin position="308"/>
        <end position="320"/>
    </location>
</feature>